<dbReference type="PANTHER" id="PTHR43284">
    <property type="entry name" value="ASPARAGINE SYNTHETASE (GLUTAMINE-HYDROLYZING)"/>
    <property type="match status" value="1"/>
</dbReference>
<dbReference type="InterPro" id="IPR029055">
    <property type="entry name" value="Ntn_hydrolases_N"/>
</dbReference>
<accession>A0A397NLI7</accession>
<comment type="pathway">
    <text evidence="1">Amino-acid biosynthesis; L-asparagine biosynthesis; L-asparagine from L-aspartate (L-Gln route): step 1/1.</text>
</comment>
<evidence type="ECO:0000256" key="1">
    <source>
        <dbReference type="ARBA" id="ARBA00005187"/>
    </source>
</evidence>
<dbReference type="EC" id="6.3.5.4" evidence="2"/>
<dbReference type="GO" id="GO:0004066">
    <property type="term" value="F:asparagine synthase (glutamine-hydrolyzing) activity"/>
    <property type="evidence" value="ECO:0007669"/>
    <property type="project" value="UniProtKB-EC"/>
</dbReference>
<comment type="catalytic activity">
    <reaction evidence="3">
        <text>L-aspartate + L-glutamine + ATP + H2O = L-asparagine + L-glutamate + AMP + diphosphate + H(+)</text>
        <dbReference type="Rhea" id="RHEA:12228"/>
        <dbReference type="ChEBI" id="CHEBI:15377"/>
        <dbReference type="ChEBI" id="CHEBI:15378"/>
        <dbReference type="ChEBI" id="CHEBI:29985"/>
        <dbReference type="ChEBI" id="CHEBI:29991"/>
        <dbReference type="ChEBI" id="CHEBI:30616"/>
        <dbReference type="ChEBI" id="CHEBI:33019"/>
        <dbReference type="ChEBI" id="CHEBI:58048"/>
        <dbReference type="ChEBI" id="CHEBI:58359"/>
        <dbReference type="ChEBI" id="CHEBI:456215"/>
        <dbReference type="EC" id="6.3.5.4"/>
    </reaction>
</comment>
<dbReference type="PANTHER" id="PTHR43284:SF1">
    <property type="entry name" value="ASPARAGINE SYNTHETASE"/>
    <property type="match status" value="1"/>
</dbReference>
<dbReference type="SUPFAM" id="SSF56235">
    <property type="entry name" value="N-terminal nucleophile aminohydrolases (Ntn hydrolases)"/>
    <property type="match status" value="1"/>
</dbReference>
<feature type="domain" description="Glutamine amidotransferase type-2" evidence="5">
    <location>
        <begin position="17"/>
        <end position="126"/>
    </location>
</feature>
<evidence type="ECO:0000256" key="3">
    <source>
        <dbReference type="ARBA" id="ARBA00048741"/>
    </source>
</evidence>
<dbReference type="InterPro" id="IPR014729">
    <property type="entry name" value="Rossmann-like_a/b/a_fold"/>
</dbReference>
<dbReference type="AlphaFoldDB" id="A0A397NLI7"/>
<name>A0A397NLI7_ECTOL</name>
<evidence type="ECO:0000256" key="2">
    <source>
        <dbReference type="ARBA" id="ARBA00012737"/>
    </source>
</evidence>
<comment type="caution">
    <text evidence="6">The sequence shown here is derived from an EMBL/GenBank/DDBJ whole genome shotgun (WGS) entry which is preliminary data.</text>
</comment>
<feature type="domain" description="Asparagine synthetase" evidence="4">
    <location>
        <begin position="208"/>
        <end position="566"/>
    </location>
</feature>
<dbReference type="Pfam" id="PF13537">
    <property type="entry name" value="GATase_7"/>
    <property type="match status" value="1"/>
</dbReference>
<organism evidence="6 7">
    <name type="scientific">Ectopseudomonas oleovorans</name>
    <name type="common">Pseudomonas oleovorans</name>
    <dbReference type="NCBI Taxonomy" id="301"/>
    <lineage>
        <taxon>Bacteria</taxon>
        <taxon>Pseudomonadati</taxon>
        <taxon>Pseudomonadota</taxon>
        <taxon>Gammaproteobacteria</taxon>
        <taxon>Pseudomonadales</taxon>
        <taxon>Pseudomonadaceae</taxon>
        <taxon>Ectopseudomonas</taxon>
    </lineage>
</organism>
<dbReference type="SUPFAM" id="SSF52402">
    <property type="entry name" value="Adenine nucleotide alpha hydrolases-like"/>
    <property type="match status" value="1"/>
</dbReference>
<protein>
    <recommendedName>
        <fullName evidence="2">asparagine synthase (glutamine-hydrolyzing)</fullName>
        <ecNumber evidence="2">6.3.5.4</ecNumber>
    </recommendedName>
</protein>
<evidence type="ECO:0000313" key="6">
    <source>
        <dbReference type="EMBL" id="RIA36107.1"/>
    </source>
</evidence>
<dbReference type="GO" id="GO:0006529">
    <property type="term" value="P:asparagine biosynthetic process"/>
    <property type="evidence" value="ECO:0007669"/>
    <property type="project" value="InterPro"/>
</dbReference>
<dbReference type="InterPro" id="IPR017932">
    <property type="entry name" value="GATase_2_dom"/>
</dbReference>
<dbReference type="Pfam" id="PF00733">
    <property type="entry name" value="Asn_synthase"/>
    <property type="match status" value="1"/>
</dbReference>
<proteinExistence type="predicted"/>
<evidence type="ECO:0000259" key="4">
    <source>
        <dbReference type="Pfam" id="PF00733"/>
    </source>
</evidence>
<evidence type="ECO:0000313" key="7">
    <source>
        <dbReference type="Proteomes" id="UP000265836"/>
    </source>
</evidence>
<dbReference type="InterPro" id="IPR051786">
    <property type="entry name" value="ASN_synthetase/amidase"/>
</dbReference>
<gene>
    <name evidence="6" type="ORF">DFO61_0568</name>
</gene>
<dbReference type="InterPro" id="IPR001962">
    <property type="entry name" value="Asn_synthase"/>
</dbReference>
<dbReference type="EMBL" id="QXDA01000001">
    <property type="protein sequence ID" value="RIA36107.1"/>
    <property type="molecule type" value="Genomic_DNA"/>
</dbReference>
<evidence type="ECO:0000259" key="5">
    <source>
        <dbReference type="Pfam" id="PF13537"/>
    </source>
</evidence>
<dbReference type="Gene3D" id="3.40.50.620">
    <property type="entry name" value="HUPs"/>
    <property type="match status" value="1"/>
</dbReference>
<sequence length="599" mass="68088">MAILVDFAEKKFTQTSANQSTQPLPEKDCILGYHARIDNLSELKAKLGLNDSFTHSITTQALLLLAFEHWNVDMFRHIRGDWWLAVWDANRQSVILAVDPSSPTTLFHAWTTTGQLAFSASLTDILNIEGIPQELHEARILSYLLQWIHYSDFLQTEYKAIRQIGSATFNIFKPGTVQTEIYWQATQFQIKQANTSEEYVEEFLRRYRQAVVSRLPHTGNAASMLSAGLDSGSVTALAANALMKENREVCAYTHVPVQEAKNLCLPGNLLNEWPAAQQLAAMHPNIKHIALESDHLNPISAMVFMLQATGRMQAATANATWIHHLYQTVKQDGFDTLLSGQAGNVTVSWSGGQSNFWDLLIRKEWTQASHYMRHNQQNWPGRLKLLARDTLRYINPARDFPTPRLTPAATAITHPDLCLHWQRRFETDFILESATITKHRQFRDHMFPMLTTSHSFGQLVARAYGVTLTDPTSDQSVFEWCLQIPDAEFINATQSRLLMRNAMQGIIPEPTRTTNLRGLQPADLGYRYSKYRESVAYVLDLMHNSATAAHYLNMDAITKYWHGAQTSKMPDRNLFDFHRGLQAGLFFLVREGKISSHDL</sequence>
<reference evidence="6 7" key="1">
    <citation type="submission" date="2018-08" db="EMBL/GenBank/DDBJ databases">
        <title>Genome sequencing of rice bacterial endophytes.</title>
        <authorList>
            <person name="Venturi V."/>
        </authorList>
    </citation>
    <scope>NUCLEOTIDE SEQUENCE [LARGE SCALE GENOMIC DNA]</scope>
    <source>
        <strain evidence="6 7">E1205</strain>
    </source>
</reference>
<dbReference type="RefSeq" id="WP_119691413.1">
    <property type="nucleotide sequence ID" value="NZ_QXDA01000001.1"/>
</dbReference>
<dbReference type="Proteomes" id="UP000265836">
    <property type="component" value="Unassembled WGS sequence"/>
</dbReference>
<dbReference type="Gene3D" id="3.60.20.10">
    <property type="entry name" value="Glutamine Phosphoribosylpyrophosphate, subunit 1, domain 1"/>
    <property type="match status" value="1"/>
</dbReference>